<protein>
    <submittedName>
        <fullName evidence="1">Tetratricopeptide repeat protein</fullName>
    </submittedName>
</protein>
<dbReference type="RefSeq" id="WP_247030210.1">
    <property type="nucleotide sequence ID" value="NZ_JALKCH010000010.1"/>
</dbReference>
<organism evidence="1 2">
    <name type="scientific">Ancylobacter crimeensis</name>
    <dbReference type="NCBI Taxonomy" id="2579147"/>
    <lineage>
        <taxon>Bacteria</taxon>
        <taxon>Pseudomonadati</taxon>
        <taxon>Pseudomonadota</taxon>
        <taxon>Alphaproteobacteria</taxon>
        <taxon>Hyphomicrobiales</taxon>
        <taxon>Xanthobacteraceae</taxon>
        <taxon>Ancylobacter</taxon>
    </lineage>
</organism>
<sequence length="177" mass="19203">MNGKPAAPSALAPALPDRARRIDALFAALKAAPTPDAAKDIAQRLEIALLPSDSDTADVLMSRAAIASQAKDYDLAIRLLDGVLAVAPDHLEAWNRRAMVFYMKEDYADSLADLRQVVAREPRHFGAWAGIAMICKDLGDEKHALEAARMALAVYPQLEAMKEMVKDLAITVEGRPI</sequence>
<dbReference type="InterPro" id="IPR019734">
    <property type="entry name" value="TPR_rpt"/>
</dbReference>
<comment type="caution">
    <text evidence="1">The sequence shown here is derived from an EMBL/GenBank/DDBJ whole genome shotgun (WGS) entry which is preliminary data.</text>
</comment>
<dbReference type="SUPFAM" id="SSF48452">
    <property type="entry name" value="TPR-like"/>
    <property type="match status" value="1"/>
</dbReference>
<evidence type="ECO:0000313" key="2">
    <source>
        <dbReference type="Proteomes" id="UP001203284"/>
    </source>
</evidence>
<dbReference type="EMBL" id="JALKCH010000010">
    <property type="protein sequence ID" value="MCK0198317.1"/>
    <property type="molecule type" value="Genomic_DNA"/>
</dbReference>
<keyword evidence="2" id="KW-1185">Reference proteome</keyword>
<proteinExistence type="predicted"/>
<dbReference type="InterPro" id="IPR011990">
    <property type="entry name" value="TPR-like_helical_dom_sf"/>
</dbReference>
<reference evidence="1 2" key="1">
    <citation type="submission" date="2022-04" db="EMBL/GenBank/DDBJ databases">
        <authorList>
            <person name="Grouzdev D.S."/>
            <person name="Pantiukh K.S."/>
            <person name="Krutkina M.S."/>
        </authorList>
    </citation>
    <scope>NUCLEOTIDE SEQUENCE [LARGE SCALE GENOMIC DNA]</scope>
    <source>
        <strain evidence="1 2">6x-1</strain>
    </source>
</reference>
<dbReference type="Proteomes" id="UP001203284">
    <property type="component" value="Unassembled WGS sequence"/>
</dbReference>
<name>A0ABT0DEW9_9HYPH</name>
<dbReference type="SMART" id="SM00028">
    <property type="entry name" value="TPR"/>
    <property type="match status" value="3"/>
</dbReference>
<dbReference type="Pfam" id="PF13432">
    <property type="entry name" value="TPR_16"/>
    <property type="match status" value="1"/>
</dbReference>
<evidence type="ECO:0000313" key="1">
    <source>
        <dbReference type="EMBL" id="MCK0198317.1"/>
    </source>
</evidence>
<dbReference type="Gene3D" id="1.25.40.10">
    <property type="entry name" value="Tetratricopeptide repeat domain"/>
    <property type="match status" value="1"/>
</dbReference>
<gene>
    <name evidence="1" type="ORF">MWN34_15490</name>
</gene>
<accession>A0ABT0DEW9</accession>